<organism evidence="2 3">
    <name type="scientific">Thalassiosira pseudonana</name>
    <name type="common">Marine diatom</name>
    <name type="synonym">Cyclotella nana</name>
    <dbReference type="NCBI Taxonomy" id="35128"/>
    <lineage>
        <taxon>Eukaryota</taxon>
        <taxon>Sar</taxon>
        <taxon>Stramenopiles</taxon>
        <taxon>Ochrophyta</taxon>
        <taxon>Bacillariophyta</taxon>
        <taxon>Coscinodiscophyceae</taxon>
        <taxon>Thalassiosirophycidae</taxon>
        <taxon>Thalassiosirales</taxon>
        <taxon>Thalassiosiraceae</taxon>
        <taxon>Thalassiosira</taxon>
    </lineage>
</organism>
<dbReference type="PaxDb" id="35128-Thaps6576"/>
<evidence type="ECO:0000313" key="3">
    <source>
        <dbReference type="Proteomes" id="UP000001449"/>
    </source>
</evidence>
<dbReference type="HOGENOM" id="CLU_1211923_0_0_1"/>
<dbReference type="AlphaFoldDB" id="B8C4Q3"/>
<evidence type="ECO:0000256" key="1">
    <source>
        <dbReference type="SAM" id="MobiDB-lite"/>
    </source>
</evidence>
<proteinExistence type="predicted"/>
<reference evidence="2 3" key="2">
    <citation type="journal article" date="2008" name="Nature">
        <title>The Phaeodactylum genome reveals the evolutionary history of diatom genomes.</title>
        <authorList>
            <person name="Bowler C."/>
            <person name="Allen A.E."/>
            <person name="Badger J.H."/>
            <person name="Grimwood J."/>
            <person name="Jabbari K."/>
            <person name="Kuo A."/>
            <person name="Maheswari U."/>
            <person name="Martens C."/>
            <person name="Maumus F."/>
            <person name="Otillar R.P."/>
            <person name="Rayko E."/>
            <person name="Salamov A."/>
            <person name="Vandepoele K."/>
            <person name="Beszteri B."/>
            <person name="Gruber A."/>
            <person name="Heijde M."/>
            <person name="Katinka M."/>
            <person name="Mock T."/>
            <person name="Valentin K."/>
            <person name="Verret F."/>
            <person name="Berges J.A."/>
            <person name="Brownlee C."/>
            <person name="Cadoret J.P."/>
            <person name="Chiovitti A."/>
            <person name="Choi C.J."/>
            <person name="Coesel S."/>
            <person name="De Martino A."/>
            <person name="Detter J.C."/>
            <person name="Durkin C."/>
            <person name="Falciatore A."/>
            <person name="Fournet J."/>
            <person name="Haruta M."/>
            <person name="Huysman M.J."/>
            <person name="Jenkins B.D."/>
            <person name="Jiroutova K."/>
            <person name="Jorgensen R.E."/>
            <person name="Joubert Y."/>
            <person name="Kaplan A."/>
            <person name="Kroger N."/>
            <person name="Kroth P.G."/>
            <person name="La Roche J."/>
            <person name="Lindquist E."/>
            <person name="Lommer M."/>
            <person name="Martin-Jezequel V."/>
            <person name="Lopez P.J."/>
            <person name="Lucas S."/>
            <person name="Mangogna M."/>
            <person name="McGinnis K."/>
            <person name="Medlin L.K."/>
            <person name="Montsant A."/>
            <person name="Oudot-Le Secq M.P."/>
            <person name="Napoli C."/>
            <person name="Obornik M."/>
            <person name="Parker M.S."/>
            <person name="Petit J.L."/>
            <person name="Porcel B.M."/>
            <person name="Poulsen N."/>
            <person name="Robison M."/>
            <person name="Rychlewski L."/>
            <person name="Rynearson T.A."/>
            <person name="Schmutz J."/>
            <person name="Shapiro H."/>
            <person name="Siaut M."/>
            <person name="Stanley M."/>
            <person name="Sussman M.R."/>
            <person name="Taylor A.R."/>
            <person name="Vardi A."/>
            <person name="von Dassow P."/>
            <person name="Vyverman W."/>
            <person name="Willis A."/>
            <person name="Wyrwicz L.S."/>
            <person name="Rokhsar D.S."/>
            <person name="Weissenbach J."/>
            <person name="Armbrust E.V."/>
            <person name="Green B.R."/>
            <person name="Van de Peer Y."/>
            <person name="Grigoriev I.V."/>
        </authorList>
    </citation>
    <scope>NUCLEOTIDE SEQUENCE [LARGE SCALE GENOMIC DNA]</scope>
    <source>
        <strain evidence="2 3">CCMP1335</strain>
    </source>
</reference>
<feature type="region of interest" description="Disordered" evidence="1">
    <location>
        <begin position="132"/>
        <end position="183"/>
    </location>
</feature>
<dbReference type="Proteomes" id="UP000001449">
    <property type="component" value="Chromosome 6"/>
</dbReference>
<sequence>MPSDADEYINIPIIEIHPFSNNNTDTDSILQSQKERNHRQTVRITIRGPLHLCTSDEVENARLRKLRAFHRRRCSRGVLPSEEVGDRDKDEGGGSATGYKAEDLSFVERYVVLEKDYQRRCNSARKKHRLRVDRVVVDTPSPSSTIPNKGDDGHGAQSTESSSINGTNTNEDGNNNINNSYQQPNETTTIFNAHMNDDGGRVLATWYFRASSLKVKDAWLQIMTRLEVM</sequence>
<dbReference type="KEGG" id="tps:THAPSDRAFT_6576"/>
<evidence type="ECO:0000313" key="2">
    <source>
        <dbReference type="EMBL" id="EED91364.1"/>
    </source>
</evidence>
<gene>
    <name evidence="2" type="ORF">THAPSDRAFT_6576</name>
</gene>
<name>B8C4Q3_THAPS</name>
<feature type="compositionally biased region" description="Low complexity" evidence="1">
    <location>
        <begin position="164"/>
        <end position="179"/>
    </location>
</feature>
<dbReference type="GeneID" id="7446556"/>
<dbReference type="EMBL" id="CM000643">
    <property type="protein sequence ID" value="EED91364.1"/>
    <property type="molecule type" value="Genomic_DNA"/>
</dbReference>
<protein>
    <submittedName>
        <fullName evidence="2">Uncharacterized protein</fullName>
    </submittedName>
</protein>
<dbReference type="RefSeq" id="XP_002291257.1">
    <property type="nucleotide sequence ID" value="XM_002291221.1"/>
</dbReference>
<dbReference type="InParanoid" id="B8C4Q3"/>
<reference evidence="2 3" key="1">
    <citation type="journal article" date="2004" name="Science">
        <title>The genome of the diatom Thalassiosira pseudonana: ecology, evolution, and metabolism.</title>
        <authorList>
            <person name="Armbrust E.V."/>
            <person name="Berges J.A."/>
            <person name="Bowler C."/>
            <person name="Green B.R."/>
            <person name="Martinez D."/>
            <person name="Putnam N.H."/>
            <person name="Zhou S."/>
            <person name="Allen A.E."/>
            <person name="Apt K.E."/>
            <person name="Bechner M."/>
            <person name="Brzezinski M.A."/>
            <person name="Chaal B.K."/>
            <person name="Chiovitti A."/>
            <person name="Davis A.K."/>
            <person name="Demarest M.S."/>
            <person name="Detter J.C."/>
            <person name="Glavina T."/>
            <person name="Goodstein D."/>
            <person name="Hadi M.Z."/>
            <person name="Hellsten U."/>
            <person name="Hildebrand M."/>
            <person name="Jenkins B.D."/>
            <person name="Jurka J."/>
            <person name="Kapitonov V.V."/>
            <person name="Kroger N."/>
            <person name="Lau W.W."/>
            <person name="Lane T.W."/>
            <person name="Larimer F.W."/>
            <person name="Lippmeier J.C."/>
            <person name="Lucas S."/>
            <person name="Medina M."/>
            <person name="Montsant A."/>
            <person name="Obornik M."/>
            <person name="Parker M.S."/>
            <person name="Palenik B."/>
            <person name="Pazour G.J."/>
            <person name="Richardson P.M."/>
            <person name="Rynearson T.A."/>
            <person name="Saito M.A."/>
            <person name="Schwartz D.C."/>
            <person name="Thamatrakoln K."/>
            <person name="Valentin K."/>
            <person name="Vardi A."/>
            <person name="Wilkerson F.P."/>
            <person name="Rokhsar D.S."/>
        </authorList>
    </citation>
    <scope>NUCLEOTIDE SEQUENCE [LARGE SCALE GENOMIC DNA]</scope>
    <source>
        <strain evidence="2 3">CCMP1335</strain>
    </source>
</reference>
<keyword evidence="3" id="KW-1185">Reference proteome</keyword>
<accession>B8C4Q3</accession>